<keyword evidence="2" id="KW-1185">Reference proteome</keyword>
<dbReference type="PANTHER" id="PTHR11626:SF2">
    <property type="entry name" value="SQUALENE SYNTHASE"/>
    <property type="match status" value="1"/>
</dbReference>
<dbReference type="GO" id="GO:0045338">
    <property type="term" value="P:farnesyl diphosphate metabolic process"/>
    <property type="evidence" value="ECO:0007669"/>
    <property type="project" value="InterPro"/>
</dbReference>
<dbReference type="SUPFAM" id="SSF48576">
    <property type="entry name" value="Terpenoid synthases"/>
    <property type="match status" value="1"/>
</dbReference>
<gene>
    <name evidence="1" type="ORF">FPE_LOCUS16440</name>
</gene>
<dbReference type="InterPro" id="IPR044844">
    <property type="entry name" value="Trans_IPPS_euk-type"/>
</dbReference>
<protein>
    <submittedName>
        <fullName evidence="1">Uncharacterized protein</fullName>
    </submittedName>
</protein>
<dbReference type="PANTHER" id="PTHR11626">
    <property type="entry name" value="FARNESYL-DIPHOSPHATE FARNESYLTRANSFERASE"/>
    <property type="match status" value="1"/>
</dbReference>
<reference evidence="1" key="1">
    <citation type="submission" date="2023-05" db="EMBL/GenBank/DDBJ databases">
        <authorList>
            <person name="Huff M."/>
        </authorList>
    </citation>
    <scope>NUCLEOTIDE SEQUENCE</scope>
</reference>
<evidence type="ECO:0000313" key="1">
    <source>
        <dbReference type="EMBL" id="CAI9769850.1"/>
    </source>
</evidence>
<dbReference type="Gene3D" id="1.10.600.10">
    <property type="entry name" value="Farnesyl Diphosphate Synthase"/>
    <property type="match status" value="1"/>
</dbReference>
<organism evidence="1 2">
    <name type="scientific">Fraxinus pennsylvanica</name>
    <dbReference type="NCBI Taxonomy" id="56036"/>
    <lineage>
        <taxon>Eukaryota</taxon>
        <taxon>Viridiplantae</taxon>
        <taxon>Streptophyta</taxon>
        <taxon>Embryophyta</taxon>
        <taxon>Tracheophyta</taxon>
        <taxon>Spermatophyta</taxon>
        <taxon>Magnoliopsida</taxon>
        <taxon>eudicotyledons</taxon>
        <taxon>Gunneridae</taxon>
        <taxon>Pentapetalae</taxon>
        <taxon>asterids</taxon>
        <taxon>lamiids</taxon>
        <taxon>Lamiales</taxon>
        <taxon>Oleaceae</taxon>
        <taxon>Oleeae</taxon>
        <taxon>Fraxinus</taxon>
    </lineage>
</organism>
<dbReference type="AlphaFoldDB" id="A0AAD1ZHU3"/>
<dbReference type="InterPro" id="IPR008949">
    <property type="entry name" value="Isoprenoid_synthase_dom_sf"/>
</dbReference>
<dbReference type="EMBL" id="OU503045">
    <property type="protein sequence ID" value="CAI9769850.1"/>
    <property type="molecule type" value="Genomic_DNA"/>
</dbReference>
<proteinExistence type="predicted"/>
<evidence type="ECO:0000313" key="2">
    <source>
        <dbReference type="Proteomes" id="UP000834106"/>
    </source>
</evidence>
<sequence>MRLPVNVAKSFLGHKMHRRQHKSSQKCLFEICCLVLSSTQHPYFFRKQTLSMTIWKIPIKKNYLEDINEKPESRMFWPCQIWKDCVKDISAVQDPVIFRGCAVVQFIVIGALAVCYNNIQVFRGVETLAHGLTTKVVDGTKTISDFYRTFYDFTCMLKSKIDDNDPNATKTKDRVEAILKTLQGCQNILTGGRPALRRGR</sequence>
<name>A0AAD1ZHU3_9LAMI</name>
<dbReference type="GO" id="GO:0051996">
    <property type="term" value="F:squalene synthase [NAD(P)H] activity"/>
    <property type="evidence" value="ECO:0007669"/>
    <property type="project" value="InterPro"/>
</dbReference>
<accession>A0AAD1ZHU3</accession>
<dbReference type="Proteomes" id="UP000834106">
    <property type="component" value="Chromosome 10"/>
</dbReference>
<dbReference type="GO" id="GO:0005789">
    <property type="term" value="C:endoplasmic reticulum membrane"/>
    <property type="evidence" value="ECO:0007669"/>
    <property type="project" value="TreeGrafter"/>
</dbReference>